<evidence type="ECO:0000313" key="2">
    <source>
        <dbReference type="Proteomes" id="UP001238603"/>
    </source>
</evidence>
<protein>
    <submittedName>
        <fullName evidence="1">Uncharacterized protein</fullName>
    </submittedName>
</protein>
<evidence type="ECO:0000313" key="1">
    <source>
        <dbReference type="EMBL" id="MDL5031097.1"/>
    </source>
</evidence>
<dbReference type="RefSeq" id="WP_285981217.1">
    <property type="nucleotide sequence ID" value="NZ_JASVDS010000001.1"/>
</dbReference>
<keyword evidence="2" id="KW-1185">Reference proteome</keyword>
<gene>
    <name evidence="1" type="ORF">QRD43_04180</name>
</gene>
<dbReference type="Proteomes" id="UP001238603">
    <property type="component" value="Unassembled WGS sequence"/>
</dbReference>
<sequence length="102" mass="11792">MYPIPQLALQIEAEWAPELGEHFGRLTDQVLEKVRPWFDFPEGLLRIELMDGSAVQFNRAFHIVNEAKRAIAVFTEHCGHHVFPHHEAKIYRDGRLVYAQAA</sequence>
<accession>A0ABT7LE21</accession>
<dbReference type="EMBL" id="JASVDS010000001">
    <property type="protein sequence ID" value="MDL5031097.1"/>
    <property type="molecule type" value="Genomic_DNA"/>
</dbReference>
<name>A0ABT7LE21_9BURK</name>
<organism evidence="1 2">
    <name type="scientific">Roseateles subflavus</name>
    <dbReference type="NCBI Taxonomy" id="3053353"/>
    <lineage>
        <taxon>Bacteria</taxon>
        <taxon>Pseudomonadati</taxon>
        <taxon>Pseudomonadota</taxon>
        <taxon>Betaproteobacteria</taxon>
        <taxon>Burkholderiales</taxon>
        <taxon>Sphaerotilaceae</taxon>
        <taxon>Roseateles</taxon>
    </lineage>
</organism>
<comment type="caution">
    <text evidence="1">The sequence shown here is derived from an EMBL/GenBank/DDBJ whole genome shotgun (WGS) entry which is preliminary data.</text>
</comment>
<proteinExistence type="predicted"/>
<reference evidence="1 2" key="1">
    <citation type="submission" date="2023-06" db="EMBL/GenBank/DDBJ databases">
        <title>Pelomonas sp. APW6 16S ribosomal RNA gene genome sequencing and assembly.</title>
        <authorList>
            <person name="Woo H."/>
        </authorList>
    </citation>
    <scope>NUCLEOTIDE SEQUENCE [LARGE SCALE GENOMIC DNA]</scope>
    <source>
        <strain evidence="1 2">APW6</strain>
    </source>
</reference>